<protein>
    <submittedName>
        <fullName evidence="3">Glycerophosphodiester phosphodiesterase</fullName>
    </submittedName>
</protein>
<feature type="transmembrane region" description="Helical" evidence="1">
    <location>
        <begin position="20"/>
        <end position="37"/>
    </location>
</feature>
<feature type="transmembrane region" description="Helical" evidence="1">
    <location>
        <begin position="85"/>
        <end position="107"/>
    </location>
</feature>
<keyword evidence="1" id="KW-0472">Membrane</keyword>
<feature type="transmembrane region" description="Helical" evidence="1">
    <location>
        <begin position="43"/>
        <end position="64"/>
    </location>
</feature>
<dbReference type="PANTHER" id="PTHR46211">
    <property type="entry name" value="GLYCEROPHOSPHORYL DIESTER PHOSPHODIESTERASE"/>
    <property type="match status" value="1"/>
</dbReference>
<sequence length="544" mass="62530">MKKLKQQLYWLCNNKVQLKGIFLCEISLLWLITMQIRNSNWTGIMIVALLPFLSFTGIQIIEIMHSQKKINYYLYPNLRQYVSLVIYNFWISILLFPFVGISWTLNIATTLTLPMTLINTILVNRRIFIVICIIIYFILFYVALLYIGAGPLIVMQAKHPFRQAANCCSKWTIVKTIFKTGLISVFVQVIIIFLLFKAQQLIDMVISIHSASLVASLLATVAWYLWFMVICWLFWCWLQPSLDVSFKYSFPYKSVRSSKWTVIGSILLIGATCVVCYQNFVFINTPLKKNIQIIAHRGVDNNNGLQNSVTALVKTKKKVAPNYVEMDIQETKDGRFIVSHDDNLKHLTGKNMQVQQNTLADLVGLKERENGNLGKVTSFKNYFAKAKQVNQHLIVELKVTPFDSKNMAELFARRFGKALLENKSAVHSMDYQTLVKLHHFVPGLKLGYIMPFNVLGVPNTITNFYSIEAITLNSSFVQKAHAKNKEVYVWTVDDATRAQLTIVLNVDGIITDQAQKVKQQLRVLQKNKYKLIEVRLLVLLKEIY</sequence>
<feature type="domain" description="GP-PDE" evidence="2">
    <location>
        <begin position="291"/>
        <end position="521"/>
    </location>
</feature>
<proteinExistence type="predicted"/>
<evidence type="ECO:0000256" key="1">
    <source>
        <dbReference type="SAM" id="Phobius"/>
    </source>
</evidence>
<accession>A0A9X2JM91</accession>
<dbReference type="EMBL" id="JAIULA010000022">
    <property type="protein sequence ID" value="MCP0887669.1"/>
    <property type="molecule type" value="Genomic_DNA"/>
</dbReference>
<dbReference type="InterPro" id="IPR030395">
    <property type="entry name" value="GP_PDE_dom"/>
</dbReference>
<gene>
    <name evidence="3" type="ORF">LB941_10030</name>
</gene>
<keyword evidence="1" id="KW-1133">Transmembrane helix</keyword>
<dbReference type="Pfam" id="PF03009">
    <property type="entry name" value="GDPD"/>
    <property type="match status" value="2"/>
</dbReference>
<dbReference type="CDD" id="cd08579">
    <property type="entry name" value="GDPD_memb_like"/>
    <property type="match status" value="1"/>
</dbReference>
<feature type="transmembrane region" description="Helical" evidence="1">
    <location>
        <begin position="127"/>
        <end position="155"/>
    </location>
</feature>
<feature type="transmembrane region" description="Helical" evidence="1">
    <location>
        <begin position="259"/>
        <end position="280"/>
    </location>
</feature>
<name>A0A9X2JM91_9LACO</name>
<dbReference type="GO" id="GO:0006629">
    <property type="term" value="P:lipid metabolic process"/>
    <property type="evidence" value="ECO:0007669"/>
    <property type="project" value="InterPro"/>
</dbReference>
<dbReference type="PROSITE" id="PS51704">
    <property type="entry name" value="GP_PDE"/>
    <property type="match status" value="1"/>
</dbReference>
<evidence type="ECO:0000259" key="2">
    <source>
        <dbReference type="PROSITE" id="PS51704"/>
    </source>
</evidence>
<dbReference type="PANTHER" id="PTHR46211:SF8">
    <property type="entry name" value="PHOSPHODIESTERASE"/>
    <property type="match status" value="1"/>
</dbReference>
<dbReference type="InterPro" id="IPR017946">
    <property type="entry name" value="PLC-like_Pdiesterase_TIM-brl"/>
</dbReference>
<feature type="transmembrane region" description="Helical" evidence="1">
    <location>
        <begin position="216"/>
        <end position="238"/>
    </location>
</feature>
<dbReference type="SUPFAM" id="SSF51695">
    <property type="entry name" value="PLC-like phosphodiesterases"/>
    <property type="match status" value="1"/>
</dbReference>
<organism evidence="3 4">
    <name type="scientific">Ligilactobacillus ubinensis</name>
    <dbReference type="NCBI Taxonomy" id="2876789"/>
    <lineage>
        <taxon>Bacteria</taxon>
        <taxon>Bacillati</taxon>
        <taxon>Bacillota</taxon>
        <taxon>Bacilli</taxon>
        <taxon>Lactobacillales</taxon>
        <taxon>Lactobacillaceae</taxon>
        <taxon>Ligilactobacillus</taxon>
    </lineage>
</organism>
<dbReference type="GO" id="GO:0008081">
    <property type="term" value="F:phosphoric diester hydrolase activity"/>
    <property type="evidence" value="ECO:0007669"/>
    <property type="project" value="InterPro"/>
</dbReference>
<dbReference type="AlphaFoldDB" id="A0A9X2JM91"/>
<evidence type="ECO:0000313" key="3">
    <source>
        <dbReference type="EMBL" id="MCP0887669.1"/>
    </source>
</evidence>
<feature type="transmembrane region" description="Helical" evidence="1">
    <location>
        <begin position="176"/>
        <end position="196"/>
    </location>
</feature>
<reference evidence="3 4" key="1">
    <citation type="journal article" date="2023" name="Int. J. Syst. Evol. Microbiol.">
        <title>Ligilactobacillus ubinensis sp. nov., a novel species isolated from the wild ferment of a durian fruit (Durio zibethinus).</title>
        <authorList>
            <person name="Heng Y.C."/>
            <person name="Menon N."/>
            <person name="Chen B."/>
            <person name="Loo B.Z.L."/>
            <person name="Wong G.W.J."/>
            <person name="Lim A.C.H."/>
            <person name="Silvaraju S."/>
            <person name="Kittelmann S."/>
        </authorList>
    </citation>
    <scope>NUCLEOTIDE SEQUENCE [LARGE SCALE GENOMIC DNA]</scope>
    <source>
        <strain evidence="3 4">WILCCON 0076</strain>
    </source>
</reference>
<dbReference type="RefSeq" id="WP_253361767.1">
    <property type="nucleotide sequence ID" value="NZ_JAIULA010000022.1"/>
</dbReference>
<keyword evidence="4" id="KW-1185">Reference proteome</keyword>
<comment type="caution">
    <text evidence="3">The sequence shown here is derived from an EMBL/GenBank/DDBJ whole genome shotgun (WGS) entry which is preliminary data.</text>
</comment>
<keyword evidence="1" id="KW-0812">Transmembrane</keyword>
<dbReference type="Proteomes" id="UP001139006">
    <property type="component" value="Unassembled WGS sequence"/>
</dbReference>
<evidence type="ECO:0000313" key="4">
    <source>
        <dbReference type="Proteomes" id="UP001139006"/>
    </source>
</evidence>
<dbReference type="Gene3D" id="3.20.20.190">
    <property type="entry name" value="Phosphatidylinositol (PI) phosphodiesterase"/>
    <property type="match status" value="1"/>
</dbReference>